<protein>
    <recommendedName>
        <fullName evidence="15">Cytochrome b5 heme-binding domain-containing protein</fullName>
    </recommendedName>
</protein>
<organism evidence="17 18">
    <name type="scientific">Fusarium oxysporum (strain Fo5176)</name>
    <name type="common">Fusarium vascular wilt</name>
    <dbReference type="NCBI Taxonomy" id="660025"/>
    <lineage>
        <taxon>Eukaryota</taxon>
        <taxon>Fungi</taxon>
        <taxon>Dikarya</taxon>
        <taxon>Ascomycota</taxon>
        <taxon>Pezizomycotina</taxon>
        <taxon>Sordariomycetes</taxon>
        <taxon>Hypocreomycetidae</taxon>
        <taxon>Hypocreales</taxon>
        <taxon>Nectriaceae</taxon>
        <taxon>Fusarium</taxon>
        <taxon>Fusarium oxysporum species complex</taxon>
    </lineage>
</organism>
<keyword evidence="5 13" id="KW-0479">Metal-binding</keyword>
<dbReference type="EnsemblFungi" id="FOXG_03180T0">
    <property type="protein sequence ID" value="FOXG_03180P0"/>
    <property type="gene ID" value="FOXG_03180"/>
</dbReference>
<sequence>MSAKKEFTMQDVAEHNTSSDIYMVVHDKVYDCTKFLDEHPGGEEVMLDVAGQDATEAFEDVGHSDEAREVLDGLLVGELKRLPGDEGPKRQIANSNQGSGKSDPAGSSLNTYAIVVAVGFIAYIAYNYLQKQQEAQGQASA</sequence>
<evidence type="ECO:0000256" key="13">
    <source>
        <dbReference type="RuleBase" id="RU362121"/>
    </source>
</evidence>
<dbReference type="PROSITE" id="PS50255">
    <property type="entry name" value="CYTOCHROME_B5_2"/>
    <property type="match status" value="1"/>
</dbReference>
<dbReference type="InterPro" id="IPR001199">
    <property type="entry name" value="Cyt_B5-like_heme/steroid-bd"/>
</dbReference>
<gene>
    <name evidence="17" type="primary">28945318</name>
    <name evidence="16" type="ORF">FOXB_11079</name>
</gene>
<keyword evidence="4 13" id="KW-0812">Transmembrane</keyword>
<dbReference type="GO" id="GO:0020037">
    <property type="term" value="F:heme binding"/>
    <property type="evidence" value="ECO:0007669"/>
    <property type="project" value="UniProtKB-UniRule"/>
</dbReference>
<name>A0A0D2XGY4_FUSOF</name>
<dbReference type="InterPro" id="IPR050668">
    <property type="entry name" value="Cytochrome_b5"/>
</dbReference>
<evidence type="ECO:0000313" key="18">
    <source>
        <dbReference type="Proteomes" id="UP000002489"/>
    </source>
</evidence>
<evidence type="ECO:0000256" key="5">
    <source>
        <dbReference type="ARBA" id="ARBA00022723"/>
    </source>
</evidence>
<feature type="compositionally biased region" description="Polar residues" evidence="14">
    <location>
        <begin position="92"/>
        <end position="106"/>
    </location>
</feature>
<evidence type="ECO:0000256" key="2">
    <source>
        <dbReference type="ARBA" id="ARBA00022448"/>
    </source>
</evidence>
<dbReference type="EMBL" id="AFQF01002822">
    <property type="protein sequence ID" value="EGU78401.1"/>
    <property type="molecule type" value="Genomic_DNA"/>
</dbReference>
<evidence type="ECO:0000256" key="7">
    <source>
        <dbReference type="ARBA" id="ARBA00022848"/>
    </source>
</evidence>
<keyword evidence="10 13" id="KW-0472">Membrane</keyword>
<dbReference type="Gene3D" id="3.10.120.10">
    <property type="entry name" value="Cytochrome b5-like heme/steroid binding domain"/>
    <property type="match status" value="1"/>
</dbReference>
<dbReference type="STRING" id="426428.A0A0D2XGY4"/>
<dbReference type="VEuPathDB" id="FungiDB:FOXG_03180"/>
<comment type="similarity">
    <text evidence="12 13">Belongs to the cytochrome b5 family.</text>
</comment>
<evidence type="ECO:0000256" key="4">
    <source>
        <dbReference type="ARBA" id="ARBA00022692"/>
    </source>
</evidence>
<evidence type="ECO:0000313" key="16">
    <source>
        <dbReference type="EMBL" id="EGU78401.1"/>
    </source>
</evidence>
<dbReference type="FunFam" id="3.10.120.10:FF:000002">
    <property type="entry name" value="Cytochrome b5 type B"/>
    <property type="match status" value="1"/>
</dbReference>
<feature type="region of interest" description="Disordered" evidence="14">
    <location>
        <begin position="81"/>
        <end position="106"/>
    </location>
</feature>
<reference evidence="16 18" key="1">
    <citation type="journal article" date="2012" name="Mol. Plant Microbe Interact.">
        <title>A highly conserved effector in Fusarium oxysporum is required for full virulence on Arabidopsis.</title>
        <authorList>
            <person name="Thatcher L.F."/>
            <person name="Gardiner D.M."/>
            <person name="Kazan K."/>
            <person name="Manners J."/>
        </authorList>
    </citation>
    <scope>NUCLEOTIDE SEQUENCE [LARGE SCALE GENOMIC DNA]</scope>
    <source>
        <strain evidence="16 18">Fo5176</strain>
    </source>
</reference>
<evidence type="ECO:0000256" key="11">
    <source>
        <dbReference type="ARBA" id="ARBA00037877"/>
    </source>
</evidence>
<dbReference type="GO" id="GO:0005789">
    <property type="term" value="C:endoplasmic reticulum membrane"/>
    <property type="evidence" value="ECO:0007669"/>
    <property type="project" value="UniProtKB-SubCell"/>
</dbReference>
<accession>F9FXE7</accession>
<dbReference type="PANTHER" id="PTHR19359">
    <property type="entry name" value="CYTOCHROME B5"/>
    <property type="match status" value="1"/>
</dbReference>
<evidence type="ECO:0000256" key="10">
    <source>
        <dbReference type="ARBA" id="ARBA00023136"/>
    </source>
</evidence>
<dbReference type="InterPro" id="IPR018506">
    <property type="entry name" value="Cyt_B5_heme-BS"/>
</dbReference>
<feature type="transmembrane region" description="Helical" evidence="13">
    <location>
        <begin position="109"/>
        <end position="129"/>
    </location>
</feature>
<evidence type="ECO:0000256" key="8">
    <source>
        <dbReference type="ARBA" id="ARBA00022982"/>
    </source>
</evidence>
<dbReference type="OrthoDB" id="260519at2759"/>
<evidence type="ECO:0000256" key="6">
    <source>
        <dbReference type="ARBA" id="ARBA00022824"/>
    </source>
</evidence>
<evidence type="ECO:0000256" key="14">
    <source>
        <dbReference type="SAM" id="MobiDB-lite"/>
    </source>
</evidence>
<dbReference type="PaxDb" id="5507-FOXG_03180P0"/>
<dbReference type="PANTHER" id="PTHR19359:SF150">
    <property type="entry name" value="CYTOCHROME B5"/>
    <property type="match status" value="1"/>
</dbReference>
<keyword evidence="13" id="KW-1133">Transmembrane helix</keyword>
<evidence type="ECO:0000256" key="12">
    <source>
        <dbReference type="ARBA" id="ARBA00038168"/>
    </source>
</evidence>
<dbReference type="GO" id="GO:0046872">
    <property type="term" value="F:metal ion binding"/>
    <property type="evidence" value="ECO:0007669"/>
    <property type="project" value="UniProtKB-UniRule"/>
</dbReference>
<dbReference type="InterPro" id="IPR036400">
    <property type="entry name" value="Cyt_B5-like_heme/steroid_sf"/>
</dbReference>
<proteinExistence type="inferred from homology"/>
<keyword evidence="9 13" id="KW-0408">Iron</keyword>
<accession>A0A0D2XGY4</accession>
<dbReference type="Pfam" id="PF00173">
    <property type="entry name" value="Cyt-b5"/>
    <property type="match status" value="1"/>
</dbReference>
<evidence type="ECO:0000259" key="15">
    <source>
        <dbReference type="PROSITE" id="PS50255"/>
    </source>
</evidence>
<evidence type="ECO:0000313" key="17">
    <source>
        <dbReference type="EnsemblFungi" id="FOXG_03180P0"/>
    </source>
</evidence>
<dbReference type="PROSITE" id="PS00191">
    <property type="entry name" value="CYTOCHROME_B5_1"/>
    <property type="match status" value="1"/>
</dbReference>
<dbReference type="Proteomes" id="UP000002489">
    <property type="component" value="Unassembled WGS sequence"/>
</dbReference>
<evidence type="ECO:0000256" key="1">
    <source>
        <dbReference type="ARBA" id="ARBA00004131"/>
    </source>
</evidence>
<dbReference type="AlphaFoldDB" id="A0A0D2XGY4"/>
<comment type="subcellular location">
    <subcellularLocation>
        <location evidence="1">Endoplasmic reticulum membrane</location>
        <topology evidence="1">Single-pass membrane protein</topology>
        <orientation evidence="1">Cytoplasmic side</orientation>
    </subcellularLocation>
    <subcellularLocation>
        <location evidence="11">Microsome membrane</location>
        <topology evidence="11">Single-pass membrane protein</topology>
        <orientation evidence="11">Cytoplasmic side</orientation>
    </subcellularLocation>
</comment>
<keyword evidence="6" id="KW-0256">Endoplasmic reticulum</keyword>
<dbReference type="SMART" id="SM01117">
    <property type="entry name" value="Cyt-b5"/>
    <property type="match status" value="1"/>
</dbReference>
<dbReference type="PRINTS" id="PR00363">
    <property type="entry name" value="CYTOCHROMEB5"/>
</dbReference>
<keyword evidence="8" id="KW-0249">Electron transport</keyword>
<keyword evidence="2" id="KW-0813">Transport</keyword>
<keyword evidence="7" id="KW-0492">Microsome</keyword>
<reference evidence="17" key="2">
    <citation type="submission" date="2025-05" db="UniProtKB">
        <authorList>
            <consortium name="EnsemblFungi"/>
        </authorList>
    </citation>
    <scope>IDENTIFICATION</scope>
    <source>
        <strain evidence="17">4287 / CBS 123668 / FGSC 9935 / NRRL 34936</strain>
    </source>
</reference>
<evidence type="ECO:0000256" key="9">
    <source>
        <dbReference type="ARBA" id="ARBA00023004"/>
    </source>
</evidence>
<dbReference type="GO" id="GO:0016126">
    <property type="term" value="P:sterol biosynthetic process"/>
    <property type="evidence" value="ECO:0007669"/>
    <property type="project" value="TreeGrafter"/>
</dbReference>
<feature type="domain" description="Cytochrome b5 heme-binding" evidence="15">
    <location>
        <begin position="4"/>
        <end position="80"/>
    </location>
</feature>
<evidence type="ECO:0000256" key="3">
    <source>
        <dbReference type="ARBA" id="ARBA00022617"/>
    </source>
</evidence>
<dbReference type="SUPFAM" id="SSF55856">
    <property type="entry name" value="Cytochrome b5-like heme/steroid binding domain"/>
    <property type="match status" value="1"/>
</dbReference>
<keyword evidence="3 13" id="KW-0349">Heme</keyword>